<evidence type="ECO:0000256" key="1">
    <source>
        <dbReference type="SAM" id="Phobius"/>
    </source>
</evidence>
<protein>
    <submittedName>
        <fullName evidence="2">Uncharacterized protein</fullName>
    </submittedName>
</protein>
<organism evidence="2 3">
    <name type="scientific">Thiohalocapsa halophila</name>
    <dbReference type="NCBI Taxonomy" id="69359"/>
    <lineage>
        <taxon>Bacteria</taxon>
        <taxon>Pseudomonadati</taxon>
        <taxon>Pseudomonadota</taxon>
        <taxon>Gammaproteobacteria</taxon>
        <taxon>Chromatiales</taxon>
        <taxon>Chromatiaceae</taxon>
        <taxon>Thiohalocapsa</taxon>
    </lineage>
</organism>
<sequence length="75" mass="7847">MHDPSTWLGDLVAYALFGLVADSGAGAALHCFVMDVPSMFALLVLAICARSLLHTPILAGAGLRGRARPPKGECR</sequence>
<evidence type="ECO:0000313" key="2">
    <source>
        <dbReference type="EMBL" id="MBK1631159.1"/>
    </source>
</evidence>
<dbReference type="Proteomes" id="UP000748752">
    <property type="component" value="Unassembled WGS sequence"/>
</dbReference>
<proteinExistence type="predicted"/>
<dbReference type="RefSeq" id="WP_200236917.1">
    <property type="nucleotide sequence ID" value="NZ_NRRV01000022.1"/>
</dbReference>
<keyword evidence="3" id="KW-1185">Reference proteome</keyword>
<reference evidence="2 3" key="1">
    <citation type="journal article" date="2020" name="Microorganisms">
        <title>Osmotic Adaptation and Compatible Solute Biosynthesis of Phototrophic Bacteria as Revealed from Genome Analyses.</title>
        <authorList>
            <person name="Imhoff J.F."/>
            <person name="Rahn T."/>
            <person name="Kunzel S."/>
            <person name="Keller A."/>
            <person name="Neulinger S.C."/>
        </authorList>
    </citation>
    <scope>NUCLEOTIDE SEQUENCE [LARGE SCALE GENOMIC DNA]</scope>
    <source>
        <strain evidence="2 3">DSM 6210</strain>
    </source>
</reference>
<name>A0ABS1CGZ0_9GAMM</name>
<comment type="caution">
    <text evidence="2">The sequence shown here is derived from an EMBL/GenBank/DDBJ whole genome shotgun (WGS) entry which is preliminary data.</text>
</comment>
<feature type="transmembrane region" description="Helical" evidence="1">
    <location>
        <begin position="12"/>
        <end position="33"/>
    </location>
</feature>
<feature type="transmembrane region" description="Helical" evidence="1">
    <location>
        <begin position="40"/>
        <end position="63"/>
    </location>
</feature>
<dbReference type="EMBL" id="NRRV01000022">
    <property type="protein sequence ID" value="MBK1631159.1"/>
    <property type="molecule type" value="Genomic_DNA"/>
</dbReference>
<evidence type="ECO:0000313" key="3">
    <source>
        <dbReference type="Proteomes" id="UP000748752"/>
    </source>
</evidence>
<keyword evidence="1" id="KW-1133">Transmembrane helix</keyword>
<gene>
    <name evidence="2" type="ORF">CKO31_10480</name>
</gene>
<accession>A0ABS1CGZ0</accession>
<keyword evidence="1" id="KW-0812">Transmembrane</keyword>
<keyword evidence="1" id="KW-0472">Membrane</keyword>